<evidence type="ECO:0000256" key="1">
    <source>
        <dbReference type="SAM" id="MobiDB-lite"/>
    </source>
</evidence>
<gene>
    <name evidence="2" type="ORF">STRIP9103_06020</name>
</gene>
<feature type="region of interest" description="Disordered" evidence="1">
    <location>
        <begin position="37"/>
        <end position="69"/>
    </location>
</feature>
<evidence type="ECO:0000313" key="2">
    <source>
        <dbReference type="EMBL" id="EKX62939.1"/>
    </source>
</evidence>
<proteinExistence type="predicted"/>
<organism evidence="2 3">
    <name type="scientific">Streptomyces ipomoeae 91-03</name>
    <dbReference type="NCBI Taxonomy" id="698759"/>
    <lineage>
        <taxon>Bacteria</taxon>
        <taxon>Bacillati</taxon>
        <taxon>Actinomycetota</taxon>
        <taxon>Actinomycetes</taxon>
        <taxon>Kitasatosporales</taxon>
        <taxon>Streptomycetaceae</taxon>
        <taxon>Streptomyces</taxon>
    </lineage>
</organism>
<feature type="region of interest" description="Disordered" evidence="1">
    <location>
        <begin position="1"/>
        <end position="22"/>
    </location>
</feature>
<protein>
    <submittedName>
        <fullName evidence="2">Uncharacterized protein</fullName>
    </submittedName>
</protein>
<comment type="caution">
    <text evidence="2">The sequence shown here is derived from an EMBL/GenBank/DDBJ whole genome shotgun (WGS) entry which is preliminary data.</text>
</comment>
<dbReference type="Proteomes" id="UP000010411">
    <property type="component" value="Unassembled WGS sequence"/>
</dbReference>
<sequence length="69" mass="7113">MFLVTVSSDPRGRACRAPADTDAPCSSFPCLGARPFRSRGPGAERPTGCLAGAAPHFPEDSRTSAPALP</sequence>
<name>L1KQV5_9ACTN</name>
<dbReference type="EMBL" id="AEJC01000475">
    <property type="protein sequence ID" value="EKX62939.1"/>
    <property type="molecule type" value="Genomic_DNA"/>
</dbReference>
<keyword evidence="3" id="KW-1185">Reference proteome</keyword>
<accession>L1KQV5</accession>
<reference evidence="2 3" key="1">
    <citation type="submission" date="2012-11" db="EMBL/GenBank/DDBJ databases">
        <authorList>
            <person name="Huguet-Tapia J.C."/>
            <person name="Durkin A.S."/>
            <person name="Pettis G.S."/>
            <person name="Badger J.H."/>
        </authorList>
    </citation>
    <scope>NUCLEOTIDE SEQUENCE [LARGE SCALE GENOMIC DNA]</scope>
    <source>
        <strain evidence="2 3">91-03</strain>
    </source>
</reference>
<dbReference type="AlphaFoldDB" id="L1KQV5"/>
<evidence type="ECO:0000313" key="3">
    <source>
        <dbReference type="Proteomes" id="UP000010411"/>
    </source>
</evidence>